<dbReference type="Proteomes" id="UP000000599">
    <property type="component" value="Chromosome E"/>
</dbReference>
<evidence type="ECO:0000259" key="4">
    <source>
        <dbReference type="PROSITE" id="PS50102"/>
    </source>
</evidence>
<dbReference type="KEGG" id="dha:DEHA2E07392g"/>
<dbReference type="SMART" id="SM00360">
    <property type="entry name" value="RRM"/>
    <property type="match status" value="1"/>
</dbReference>
<dbReference type="RefSeq" id="XP_459632.1">
    <property type="nucleotide sequence ID" value="XM_459632.1"/>
</dbReference>
<dbReference type="STRING" id="284592.Q6BQ88"/>
<dbReference type="EMBL" id="CR382137">
    <property type="protein sequence ID" value="CAG87862.1"/>
    <property type="molecule type" value="Genomic_DNA"/>
</dbReference>
<evidence type="ECO:0000313" key="6">
    <source>
        <dbReference type="Proteomes" id="UP000000599"/>
    </source>
</evidence>
<dbReference type="PANTHER" id="PTHR47640">
    <property type="entry name" value="TRNA SELENOCYSTEINE 1-ASSOCIATED PROTEIN 1-RELATED-RELATED"/>
    <property type="match status" value="1"/>
</dbReference>
<keyword evidence="1 2" id="KW-0694">RNA-binding</keyword>
<accession>Q6BQ88</accession>
<keyword evidence="6" id="KW-1185">Reference proteome</keyword>
<organism evidence="5 6">
    <name type="scientific">Debaryomyces hansenii (strain ATCC 36239 / CBS 767 / BCRC 21394 / JCM 1990 / NBRC 0083 / IGC 2968)</name>
    <name type="common">Yeast</name>
    <name type="synonym">Torulaspora hansenii</name>
    <dbReference type="NCBI Taxonomy" id="284592"/>
    <lineage>
        <taxon>Eukaryota</taxon>
        <taxon>Fungi</taxon>
        <taxon>Dikarya</taxon>
        <taxon>Ascomycota</taxon>
        <taxon>Saccharomycotina</taxon>
        <taxon>Pichiomycetes</taxon>
        <taxon>Debaryomycetaceae</taxon>
        <taxon>Debaryomyces</taxon>
    </lineage>
</organism>
<feature type="region of interest" description="Disordered" evidence="3">
    <location>
        <begin position="160"/>
        <end position="183"/>
    </location>
</feature>
<dbReference type="OMA" id="KAFQEMN"/>
<dbReference type="VEuPathDB" id="FungiDB:DEHA2E07392g"/>
<dbReference type="SUPFAM" id="SSF54928">
    <property type="entry name" value="RNA-binding domain, RBD"/>
    <property type="match status" value="1"/>
</dbReference>
<dbReference type="OrthoDB" id="1749473at2759"/>
<dbReference type="InterPro" id="IPR000504">
    <property type="entry name" value="RRM_dom"/>
</dbReference>
<dbReference type="InterPro" id="IPR035979">
    <property type="entry name" value="RBD_domain_sf"/>
</dbReference>
<dbReference type="GO" id="GO:0003729">
    <property type="term" value="F:mRNA binding"/>
    <property type="evidence" value="ECO:0007669"/>
    <property type="project" value="InterPro"/>
</dbReference>
<dbReference type="InterPro" id="IPR050825">
    <property type="entry name" value="RBM42_RBP45_47-like"/>
</dbReference>
<evidence type="ECO:0000313" key="5">
    <source>
        <dbReference type="EMBL" id="CAG87862.1"/>
    </source>
</evidence>
<evidence type="ECO:0000256" key="1">
    <source>
        <dbReference type="ARBA" id="ARBA00022884"/>
    </source>
</evidence>
<feature type="region of interest" description="Disordered" evidence="3">
    <location>
        <begin position="1"/>
        <end position="22"/>
    </location>
</feature>
<dbReference type="PROSITE" id="PS50102">
    <property type="entry name" value="RRM"/>
    <property type="match status" value="1"/>
</dbReference>
<dbReference type="HOGENOM" id="CLU_012062_29_4_1"/>
<evidence type="ECO:0000256" key="3">
    <source>
        <dbReference type="SAM" id="MobiDB-lite"/>
    </source>
</evidence>
<sequence length="183" mass="20499">MNNNSNGIQKSKLNTTKSSDRRLAAGRQPANYLHNAILNQPSNITKVLPKSNTSHLSPETQKTVKRAGGGKIWEDSSLLEWNPKHFRLFVGNLGTDATDELLANAFGKYKTLSKVKVPMDNKTGKNKGYGFVAFESPDDYFQAFKDMNGKYIGQHPVQLKRAETNIKPTKKKSDSFKNNRKGR</sequence>
<gene>
    <name evidence="5" type="ordered locus">DEHA2E07392g</name>
</gene>
<dbReference type="InterPro" id="IPR012677">
    <property type="entry name" value="Nucleotide-bd_a/b_plait_sf"/>
</dbReference>
<dbReference type="PANTHER" id="PTHR47640:SF11">
    <property type="entry name" value="RNA-BINDING PROTEIN 42"/>
    <property type="match status" value="1"/>
</dbReference>
<protein>
    <submittedName>
        <fullName evidence="5">DEHA2E07392p</fullName>
    </submittedName>
</protein>
<dbReference type="Gene3D" id="3.30.70.330">
    <property type="match status" value="1"/>
</dbReference>
<name>Q6BQ88_DEBHA</name>
<proteinExistence type="predicted"/>
<dbReference type="InParanoid" id="Q6BQ88"/>
<feature type="compositionally biased region" description="Polar residues" evidence="3">
    <location>
        <begin position="1"/>
        <end position="17"/>
    </location>
</feature>
<feature type="domain" description="RRM" evidence="4">
    <location>
        <begin position="86"/>
        <end position="164"/>
    </location>
</feature>
<evidence type="ECO:0000256" key="2">
    <source>
        <dbReference type="PROSITE-ProRule" id="PRU00176"/>
    </source>
</evidence>
<dbReference type="GeneID" id="2902392"/>
<dbReference type="Pfam" id="PF00076">
    <property type="entry name" value="RRM_1"/>
    <property type="match status" value="1"/>
</dbReference>
<dbReference type="eggNOG" id="KOG0226">
    <property type="taxonomic scope" value="Eukaryota"/>
</dbReference>
<dbReference type="AlphaFoldDB" id="Q6BQ88"/>
<reference evidence="5 6" key="1">
    <citation type="journal article" date="2004" name="Nature">
        <title>Genome evolution in yeasts.</title>
        <authorList>
            <consortium name="Genolevures"/>
            <person name="Dujon B."/>
            <person name="Sherman D."/>
            <person name="Fischer G."/>
            <person name="Durrens P."/>
            <person name="Casaregola S."/>
            <person name="Lafontaine I."/>
            <person name="de Montigny J."/>
            <person name="Marck C."/>
            <person name="Neuveglise C."/>
            <person name="Talla E."/>
            <person name="Goffard N."/>
            <person name="Frangeul L."/>
            <person name="Aigle M."/>
            <person name="Anthouard V."/>
            <person name="Babour A."/>
            <person name="Barbe V."/>
            <person name="Barnay S."/>
            <person name="Blanchin S."/>
            <person name="Beckerich J.M."/>
            <person name="Beyne E."/>
            <person name="Bleykasten C."/>
            <person name="Boisrame A."/>
            <person name="Boyer J."/>
            <person name="Cattolico L."/>
            <person name="Confanioleri F."/>
            <person name="de Daruvar A."/>
            <person name="Despons L."/>
            <person name="Fabre E."/>
            <person name="Fairhead C."/>
            <person name="Ferry-Dumazet H."/>
            <person name="Groppi A."/>
            <person name="Hantraye F."/>
            <person name="Hennequin C."/>
            <person name="Jauniaux N."/>
            <person name="Joyet P."/>
            <person name="Kachouri R."/>
            <person name="Kerrest A."/>
            <person name="Koszul R."/>
            <person name="Lemaire M."/>
            <person name="Lesur I."/>
            <person name="Ma L."/>
            <person name="Muller H."/>
            <person name="Nicaud J.M."/>
            <person name="Nikolski M."/>
            <person name="Oztas S."/>
            <person name="Ozier-Kalogeropoulos O."/>
            <person name="Pellenz S."/>
            <person name="Potier S."/>
            <person name="Richard G.F."/>
            <person name="Straub M.L."/>
            <person name="Suleau A."/>
            <person name="Swennene D."/>
            <person name="Tekaia F."/>
            <person name="Wesolowski-Louvel M."/>
            <person name="Westhof E."/>
            <person name="Wirth B."/>
            <person name="Zeniou-Meyer M."/>
            <person name="Zivanovic I."/>
            <person name="Bolotin-Fukuhara M."/>
            <person name="Thierry A."/>
            <person name="Bouchier C."/>
            <person name="Caudron B."/>
            <person name="Scarpelli C."/>
            <person name="Gaillardin C."/>
            <person name="Weissenbach J."/>
            <person name="Wincker P."/>
            <person name="Souciet J.L."/>
        </authorList>
    </citation>
    <scope>NUCLEOTIDE SEQUENCE [LARGE SCALE GENOMIC DNA]</scope>
    <source>
        <strain evidence="6">ATCC 36239 / CBS 767 / BCRC 21394 / JCM 1990 / NBRC 0083 / IGC 2968</strain>
    </source>
</reference>